<comment type="caution">
    <text evidence="1">The sequence shown here is derived from an EMBL/GenBank/DDBJ whole genome shotgun (WGS) entry which is preliminary data.</text>
</comment>
<dbReference type="EMBL" id="CM046390">
    <property type="protein sequence ID" value="KAI8564734.1"/>
    <property type="molecule type" value="Genomic_DNA"/>
</dbReference>
<keyword evidence="2" id="KW-1185">Reference proteome</keyword>
<proteinExistence type="predicted"/>
<reference evidence="1" key="1">
    <citation type="submission" date="2022-02" db="EMBL/GenBank/DDBJ databases">
        <title>Plant Genome Project.</title>
        <authorList>
            <person name="Zhang R.-G."/>
        </authorList>
    </citation>
    <scope>NUCLEOTIDE SEQUENCE</scope>
    <source>
        <strain evidence="1">AT1</strain>
    </source>
</reference>
<dbReference type="Proteomes" id="UP001062846">
    <property type="component" value="Chromosome 3"/>
</dbReference>
<name>A0ACC0PHW1_RHOML</name>
<protein>
    <submittedName>
        <fullName evidence="1">Uncharacterized protein</fullName>
    </submittedName>
</protein>
<evidence type="ECO:0000313" key="2">
    <source>
        <dbReference type="Proteomes" id="UP001062846"/>
    </source>
</evidence>
<sequence>MMRADVRALSATHSRNQKTTPTSIGDYPSGFRPIRVADQSSGLIGSTEEQETANQGRDLRGNASRRHSIPGNNMLVVHTKFSTREETGLLSLMIEELASVVWTPCNLILLKSRLMILMLMLQLHTEFAHSAEQTNNGVEDALVWWWRVQWRPIQRRRRPRKRMGGCRYRCCDRGYYGRCQEVLLLRGGRGKGELIRANASQPDQSQCLTAGSRKLIYDDCAMLLL</sequence>
<evidence type="ECO:0000313" key="1">
    <source>
        <dbReference type="EMBL" id="KAI8564734.1"/>
    </source>
</evidence>
<gene>
    <name evidence="1" type="ORF">RHMOL_Rhmol03G0204800</name>
</gene>
<accession>A0ACC0PHW1</accession>
<organism evidence="1 2">
    <name type="scientific">Rhododendron molle</name>
    <name type="common">Chinese azalea</name>
    <name type="synonym">Azalea mollis</name>
    <dbReference type="NCBI Taxonomy" id="49168"/>
    <lineage>
        <taxon>Eukaryota</taxon>
        <taxon>Viridiplantae</taxon>
        <taxon>Streptophyta</taxon>
        <taxon>Embryophyta</taxon>
        <taxon>Tracheophyta</taxon>
        <taxon>Spermatophyta</taxon>
        <taxon>Magnoliopsida</taxon>
        <taxon>eudicotyledons</taxon>
        <taxon>Gunneridae</taxon>
        <taxon>Pentapetalae</taxon>
        <taxon>asterids</taxon>
        <taxon>Ericales</taxon>
        <taxon>Ericaceae</taxon>
        <taxon>Ericoideae</taxon>
        <taxon>Rhodoreae</taxon>
        <taxon>Rhododendron</taxon>
    </lineage>
</organism>